<protein>
    <submittedName>
        <fullName evidence="2">Uncharacterized protein</fullName>
    </submittedName>
</protein>
<dbReference type="InParanoid" id="A0A0C3A3K6"/>
<evidence type="ECO:0000256" key="1">
    <source>
        <dbReference type="SAM" id="MobiDB-lite"/>
    </source>
</evidence>
<dbReference type="Proteomes" id="UP000053989">
    <property type="component" value="Unassembled WGS sequence"/>
</dbReference>
<evidence type="ECO:0000313" key="2">
    <source>
        <dbReference type="EMBL" id="KIM59272.1"/>
    </source>
</evidence>
<organism evidence="2 3">
    <name type="scientific">Scleroderma citrinum Foug A</name>
    <dbReference type="NCBI Taxonomy" id="1036808"/>
    <lineage>
        <taxon>Eukaryota</taxon>
        <taxon>Fungi</taxon>
        <taxon>Dikarya</taxon>
        <taxon>Basidiomycota</taxon>
        <taxon>Agaricomycotina</taxon>
        <taxon>Agaricomycetes</taxon>
        <taxon>Agaricomycetidae</taxon>
        <taxon>Boletales</taxon>
        <taxon>Sclerodermatineae</taxon>
        <taxon>Sclerodermataceae</taxon>
        <taxon>Scleroderma</taxon>
    </lineage>
</organism>
<proteinExistence type="predicted"/>
<feature type="region of interest" description="Disordered" evidence="1">
    <location>
        <begin position="197"/>
        <end position="222"/>
    </location>
</feature>
<name>A0A0C3A3K6_9AGAM</name>
<reference evidence="2 3" key="1">
    <citation type="submission" date="2014-04" db="EMBL/GenBank/DDBJ databases">
        <authorList>
            <consortium name="DOE Joint Genome Institute"/>
            <person name="Kuo A."/>
            <person name="Kohler A."/>
            <person name="Nagy L.G."/>
            <person name="Floudas D."/>
            <person name="Copeland A."/>
            <person name="Barry K.W."/>
            <person name="Cichocki N."/>
            <person name="Veneault-Fourrey C."/>
            <person name="LaButti K."/>
            <person name="Lindquist E.A."/>
            <person name="Lipzen A."/>
            <person name="Lundell T."/>
            <person name="Morin E."/>
            <person name="Murat C."/>
            <person name="Sun H."/>
            <person name="Tunlid A."/>
            <person name="Henrissat B."/>
            <person name="Grigoriev I.V."/>
            <person name="Hibbett D.S."/>
            <person name="Martin F."/>
            <person name="Nordberg H.P."/>
            <person name="Cantor M.N."/>
            <person name="Hua S.X."/>
        </authorList>
    </citation>
    <scope>NUCLEOTIDE SEQUENCE [LARGE SCALE GENOMIC DNA]</scope>
    <source>
        <strain evidence="2 3">Foug A</strain>
    </source>
</reference>
<evidence type="ECO:0000313" key="3">
    <source>
        <dbReference type="Proteomes" id="UP000053989"/>
    </source>
</evidence>
<dbReference type="EMBL" id="KN822075">
    <property type="protein sequence ID" value="KIM59272.1"/>
    <property type="molecule type" value="Genomic_DNA"/>
</dbReference>
<accession>A0A0C3A3K6</accession>
<dbReference type="HOGENOM" id="CLU_1070231_0_0_1"/>
<feature type="compositionally biased region" description="Basic and acidic residues" evidence="1">
    <location>
        <begin position="198"/>
        <end position="209"/>
    </location>
</feature>
<sequence>MMVLRVAPPHLLHPAERIRYLILILHPLECPAMSNNELSCCTMISPSERVLGVKSTSISFGSCWLFCGLTAIYGIRTKMMVSYSLNCEQRWPRSAASTTRSPNTRPKVRWMKAPNWSHLHAGGRRLEDPGNTSVLAAGGGRKSLSRCDMELTGCEETALIGLKHDAIPLARLAYGQVTAEEGPDWPRLHADTSILATGKDRKSSSRCDMEPTGYEDTAPIGPKHDAIPHVRVAYDQVTVEEGPDWPRLHVDLRILSTLQF</sequence>
<keyword evidence="3" id="KW-1185">Reference proteome</keyword>
<dbReference type="AlphaFoldDB" id="A0A0C3A3K6"/>
<reference evidence="3" key="2">
    <citation type="submission" date="2015-01" db="EMBL/GenBank/DDBJ databases">
        <title>Evolutionary Origins and Diversification of the Mycorrhizal Mutualists.</title>
        <authorList>
            <consortium name="DOE Joint Genome Institute"/>
            <consortium name="Mycorrhizal Genomics Consortium"/>
            <person name="Kohler A."/>
            <person name="Kuo A."/>
            <person name="Nagy L.G."/>
            <person name="Floudas D."/>
            <person name="Copeland A."/>
            <person name="Barry K.W."/>
            <person name="Cichocki N."/>
            <person name="Veneault-Fourrey C."/>
            <person name="LaButti K."/>
            <person name="Lindquist E.A."/>
            <person name="Lipzen A."/>
            <person name="Lundell T."/>
            <person name="Morin E."/>
            <person name="Murat C."/>
            <person name="Riley R."/>
            <person name="Ohm R."/>
            <person name="Sun H."/>
            <person name="Tunlid A."/>
            <person name="Henrissat B."/>
            <person name="Grigoriev I.V."/>
            <person name="Hibbett D.S."/>
            <person name="Martin F."/>
        </authorList>
    </citation>
    <scope>NUCLEOTIDE SEQUENCE [LARGE SCALE GENOMIC DNA]</scope>
    <source>
        <strain evidence="3">Foug A</strain>
    </source>
</reference>
<gene>
    <name evidence="2" type="ORF">SCLCIDRAFT_1024138</name>
</gene>